<dbReference type="EMBL" id="BAAAUX010000002">
    <property type="protein sequence ID" value="GAA2775820.1"/>
    <property type="molecule type" value="Genomic_DNA"/>
</dbReference>
<dbReference type="Proteomes" id="UP001500979">
    <property type="component" value="Unassembled WGS sequence"/>
</dbReference>
<accession>A0ABN3V2D3</accession>
<dbReference type="RefSeq" id="WP_344677689.1">
    <property type="nucleotide sequence ID" value="NZ_BAAAUX010000002.1"/>
</dbReference>
<evidence type="ECO:0000313" key="2">
    <source>
        <dbReference type="Proteomes" id="UP001500979"/>
    </source>
</evidence>
<reference evidence="1 2" key="1">
    <citation type="journal article" date="2019" name="Int. J. Syst. Evol. Microbiol.">
        <title>The Global Catalogue of Microorganisms (GCM) 10K type strain sequencing project: providing services to taxonomists for standard genome sequencing and annotation.</title>
        <authorList>
            <consortium name="The Broad Institute Genomics Platform"/>
            <consortium name="The Broad Institute Genome Sequencing Center for Infectious Disease"/>
            <person name="Wu L."/>
            <person name="Ma J."/>
        </authorList>
    </citation>
    <scope>NUCLEOTIDE SEQUENCE [LARGE SCALE GENOMIC DNA]</scope>
    <source>
        <strain evidence="1 2">JCM 9383</strain>
    </source>
</reference>
<organism evidence="1 2">
    <name type="scientific">Saccharopolyspora taberi</name>
    <dbReference type="NCBI Taxonomy" id="60895"/>
    <lineage>
        <taxon>Bacteria</taxon>
        <taxon>Bacillati</taxon>
        <taxon>Actinomycetota</taxon>
        <taxon>Actinomycetes</taxon>
        <taxon>Pseudonocardiales</taxon>
        <taxon>Pseudonocardiaceae</taxon>
        <taxon>Saccharopolyspora</taxon>
    </lineage>
</organism>
<gene>
    <name evidence="1" type="ORF">GCM10010470_05210</name>
</gene>
<evidence type="ECO:0000313" key="1">
    <source>
        <dbReference type="EMBL" id="GAA2775820.1"/>
    </source>
</evidence>
<keyword evidence="2" id="KW-1185">Reference proteome</keyword>
<comment type="caution">
    <text evidence="1">The sequence shown here is derived from an EMBL/GenBank/DDBJ whole genome shotgun (WGS) entry which is preliminary data.</text>
</comment>
<name>A0ABN3V2D3_9PSEU</name>
<sequence length="108" mass="11421">MITLTGSGPREFANLLIGPDDRIAGLDVANAGGARRVDGRGRVLVHGLNDAHGHMLRVRTVKLYVDGALGSRGAALLDRDPLRDGPAWRTGVLQTWVAGRPVGEYGAL</sequence>
<evidence type="ECO:0008006" key="3">
    <source>
        <dbReference type="Google" id="ProtNLM"/>
    </source>
</evidence>
<dbReference type="Gene3D" id="3.20.20.140">
    <property type="entry name" value="Metal-dependent hydrolases"/>
    <property type="match status" value="1"/>
</dbReference>
<proteinExistence type="predicted"/>
<protein>
    <recommendedName>
        <fullName evidence="3">Amidohydrolase 3 domain-containing protein</fullName>
    </recommendedName>
</protein>